<dbReference type="PROSITE" id="PS50109">
    <property type="entry name" value="HIS_KIN"/>
    <property type="match status" value="1"/>
</dbReference>
<reference evidence="8 9" key="1">
    <citation type="submission" date="2017-10" db="EMBL/GenBank/DDBJ databases">
        <title>Genomics of the genus Arcobacter.</title>
        <authorList>
            <person name="Perez-Cataluna A."/>
            <person name="Figueras M.J."/>
        </authorList>
    </citation>
    <scope>NUCLEOTIDE SEQUENCE [LARGE SCALE GENOMIC DNA]</scope>
    <source>
        <strain evidence="8 9">CECT 8993</strain>
    </source>
</reference>
<dbReference type="PANTHER" id="PTHR45453:SF1">
    <property type="entry name" value="PHOSPHATE REGULON SENSOR PROTEIN PHOR"/>
    <property type="match status" value="1"/>
</dbReference>
<keyword evidence="3" id="KW-0597">Phosphoprotein</keyword>
<dbReference type="GO" id="GO:0016036">
    <property type="term" value="P:cellular response to phosphate starvation"/>
    <property type="evidence" value="ECO:0007669"/>
    <property type="project" value="TreeGrafter"/>
</dbReference>
<dbReference type="SMART" id="SM00387">
    <property type="entry name" value="HATPase_c"/>
    <property type="match status" value="1"/>
</dbReference>
<evidence type="ECO:0000256" key="6">
    <source>
        <dbReference type="ARBA" id="ARBA00023012"/>
    </source>
</evidence>
<organism evidence="8 9">
    <name type="scientific">Halarcobacter ebronensis</name>
    <dbReference type="NCBI Taxonomy" id="1462615"/>
    <lineage>
        <taxon>Bacteria</taxon>
        <taxon>Pseudomonadati</taxon>
        <taxon>Campylobacterota</taxon>
        <taxon>Epsilonproteobacteria</taxon>
        <taxon>Campylobacterales</taxon>
        <taxon>Arcobacteraceae</taxon>
        <taxon>Halarcobacter</taxon>
    </lineage>
</organism>
<dbReference type="GO" id="GO:0000155">
    <property type="term" value="F:phosphorelay sensor kinase activity"/>
    <property type="evidence" value="ECO:0007669"/>
    <property type="project" value="InterPro"/>
</dbReference>
<comment type="caution">
    <text evidence="8">The sequence shown here is derived from an EMBL/GenBank/DDBJ whole genome shotgun (WGS) entry which is preliminary data.</text>
</comment>
<dbReference type="PANTHER" id="PTHR45453">
    <property type="entry name" value="PHOSPHATE REGULON SENSOR PROTEIN PHOR"/>
    <property type="match status" value="1"/>
</dbReference>
<evidence type="ECO:0000313" key="9">
    <source>
        <dbReference type="Proteomes" id="UP000290172"/>
    </source>
</evidence>
<keyword evidence="4" id="KW-0808">Transferase</keyword>
<keyword evidence="6" id="KW-0902">Two-component regulatory system</keyword>
<dbReference type="Pfam" id="PF02518">
    <property type="entry name" value="HATPase_c"/>
    <property type="match status" value="1"/>
</dbReference>
<dbReference type="SUPFAM" id="SSF55874">
    <property type="entry name" value="ATPase domain of HSP90 chaperone/DNA topoisomerase II/histidine kinase"/>
    <property type="match status" value="1"/>
</dbReference>
<comment type="catalytic activity">
    <reaction evidence="1">
        <text>ATP + protein L-histidine = ADP + protein N-phospho-L-histidine.</text>
        <dbReference type="EC" id="2.7.13.3"/>
    </reaction>
</comment>
<gene>
    <name evidence="8" type="ORF">CRV08_01490</name>
</gene>
<dbReference type="Proteomes" id="UP000290172">
    <property type="component" value="Unassembled WGS sequence"/>
</dbReference>
<dbReference type="Gene3D" id="3.30.565.10">
    <property type="entry name" value="Histidine kinase-like ATPase, C-terminal domain"/>
    <property type="match status" value="1"/>
</dbReference>
<dbReference type="PRINTS" id="PR00344">
    <property type="entry name" value="BCTRLSENSOR"/>
</dbReference>
<dbReference type="InterPro" id="IPR003594">
    <property type="entry name" value="HATPase_dom"/>
</dbReference>
<proteinExistence type="predicted"/>
<dbReference type="SUPFAM" id="SSF47384">
    <property type="entry name" value="Homodimeric domain of signal transducing histidine kinase"/>
    <property type="match status" value="1"/>
</dbReference>
<dbReference type="InterPro" id="IPR036890">
    <property type="entry name" value="HATPase_C_sf"/>
</dbReference>
<dbReference type="AlphaFoldDB" id="A0A4Q0YIQ9"/>
<dbReference type="InterPro" id="IPR050351">
    <property type="entry name" value="BphY/WalK/GraS-like"/>
</dbReference>
<evidence type="ECO:0000259" key="7">
    <source>
        <dbReference type="PROSITE" id="PS50109"/>
    </source>
</evidence>
<dbReference type="GO" id="GO:0005886">
    <property type="term" value="C:plasma membrane"/>
    <property type="evidence" value="ECO:0007669"/>
    <property type="project" value="TreeGrafter"/>
</dbReference>
<evidence type="ECO:0000256" key="5">
    <source>
        <dbReference type="ARBA" id="ARBA00022777"/>
    </source>
</evidence>
<feature type="domain" description="Histidine kinase" evidence="7">
    <location>
        <begin position="154"/>
        <end position="372"/>
    </location>
</feature>
<sequence>MKSINTIFKNIIEYDEKAILILDNEYYVRYYNKSFASFFRQSKSVLSTKTKLTDNIFLTKLFSKQKLKQFFELLDSTMKSLKTNKKIFNFSFKKQEYFYLFTSSAILKKDTCEGIVLTINDITKSIFEKEEIKRQENVLIQESKMANLGKISGAISHQWRVPLNAISILLGNLIQFKHDGLLTDQIFEKNLNYAMNNIEYLTNTINTFKTFYIPNIKIEEFLLIEALEQIISIINPCLKNSNIEIEILGDKTLKCKNYKNEFQQIIEILLLNSIDALKNIYKESPSSIKIYIKNIKKNFVISVEDNAEGIPFSIRDTIFSAFCSTKKSSANRGSGVGLYIAKTIAKRKLCGDLYIDSFSNPTIFSLEIPKKVDKND</sequence>
<evidence type="ECO:0000256" key="3">
    <source>
        <dbReference type="ARBA" id="ARBA00022553"/>
    </source>
</evidence>
<accession>A0A4Q0YIQ9</accession>
<dbReference type="RefSeq" id="WP_128978342.1">
    <property type="nucleotide sequence ID" value="NZ_PDKJ01000001.1"/>
</dbReference>
<evidence type="ECO:0000313" key="8">
    <source>
        <dbReference type="EMBL" id="RXJ70263.1"/>
    </source>
</evidence>
<dbReference type="EC" id="2.7.13.3" evidence="2"/>
<evidence type="ECO:0000256" key="1">
    <source>
        <dbReference type="ARBA" id="ARBA00000085"/>
    </source>
</evidence>
<dbReference type="InterPro" id="IPR036097">
    <property type="entry name" value="HisK_dim/P_sf"/>
</dbReference>
<dbReference type="EMBL" id="PDKJ01000001">
    <property type="protein sequence ID" value="RXJ70263.1"/>
    <property type="molecule type" value="Genomic_DNA"/>
</dbReference>
<dbReference type="InterPro" id="IPR005467">
    <property type="entry name" value="His_kinase_dom"/>
</dbReference>
<dbReference type="Gene3D" id="1.10.287.130">
    <property type="match status" value="1"/>
</dbReference>
<keyword evidence="5" id="KW-0418">Kinase</keyword>
<evidence type="ECO:0000256" key="4">
    <source>
        <dbReference type="ARBA" id="ARBA00022679"/>
    </source>
</evidence>
<protein>
    <recommendedName>
        <fullName evidence="2">histidine kinase</fullName>
        <ecNumber evidence="2">2.7.13.3</ecNumber>
    </recommendedName>
</protein>
<dbReference type="Gene3D" id="3.30.450.20">
    <property type="entry name" value="PAS domain"/>
    <property type="match status" value="1"/>
</dbReference>
<evidence type="ECO:0000256" key="2">
    <source>
        <dbReference type="ARBA" id="ARBA00012438"/>
    </source>
</evidence>
<dbReference type="GO" id="GO:0004721">
    <property type="term" value="F:phosphoprotein phosphatase activity"/>
    <property type="evidence" value="ECO:0007669"/>
    <property type="project" value="TreeGrafter"/>
</dbReference>
<dbReference type="InterPro" id="IPR004358">
    <property type="entry name" value="Sig_transdc_His_kin-like_C"/>
</dbReference>
<name>A0A4Q0YIQ9_9BACT</name>